<dbReference type="Pfam" id="PF13385">
    <property type="entry name" value="Laminin_G_3"/>
    <property type="match status" value="1"/>
</dbReference>
<keyword evidence="1" id="KW-1133">Transmembrane helix</keyword>
<dbReference type="InParanoid" id="Q7UYB8"/>
<dbReference type="PATRIC" id="fig|243090.15.peg.351"/>
<dbReference type="HOGENOM" id="CLU_1426969_0_0_0"/>
<dbReference type="KEGG" id="rba:RB741"/>
<evidence type="ECO:0000256" key="1">
    <source>
        <dbReference type="SAM" id="Phobius"/>
    </source>
</evidence>
<sequence>MENSGGWGCSREEVGYSPLPMSPASLASLASAAIIALYSSIWDCSKSARSLVGSEEPHAVMNPNGWTTRQLTRGPNRIRFNHRTPPSGVVLDGTNLVSKDPYQVRVWQHVVARKSGNELSLWIDGNLAAQQEDDAPLPANMQILIGQLYPTKNYRPYVGQIDEVAFNDRALSKQEIRRHIRASGRLVDFD</sequence>
<accession>Q7UYB8</accession>
<reference evidence="2 3" key="1">
    <citation type="journal article" date="2003" name="Proc. Natl. Acad. Sci. U.S.A.">
        <title>Complete genome sequence of the marine planctomycete Pirellula sp. strain 1.</title>
        <authorList>
            <person name="Gloeckner F.O."/>
            <person name="Kube M."/>
            <person name="Bauer M."/>
            <person name="Teeling H."/>
            <person name="Lombardot T."/>
            <person name="Ludwig W."/>
            <person name="Gade D."/>
            <person name="Beck A."/>
            <person name="Borzym K."/>
            <person name="Heitmann K."/>
            <person name="Rabus R."/>
            <person name="Schlesner H."/>
            <person name="Amann R."/>
            <person name="Reinhardt R."/>
        </authorList>
    </citation>
    <scope>NUCLEOTIDE SEQUENCE [LARGE SCALE GENOMIC DNA]</scope>
    <source>
        <strain evidence="3">DSM 10527 / NCIMB 13988 / SH1</strain>
    </source>
</reference>
<gene>
    <name evidence="2" type="ordered locus">RB741</name>
</gene>
<dbReference type="EnsemblBacteria" id="CAD71726">
    <property type="protein sequence ID" value="CAD71726"/>
    <property type="gene ID" value="RB741"/>
</dbReference>
<dbReference type="OrthoDB" id="292867at2"/>
<dbReference type="Proteomes" id="UP000001025">
    <property type="component" value="Chromosome"/>
</dbReference>
<dbReference type="EMBL" id="BX294134">
    <property type="protein sequence ID" value="CAD71726.1"/>
    <property type="molecule type" value="Genomic_DNA"/>
</dbReference>
<evidence type="ECO:0008006" key="4">
    <source>
        <dbReference type="Google" id="ProtNLM"/>
    </source>
</evidence>
<organism evidence="2 3">
    <name type="scientific">Rhodopirellula baltica (strain DSM 10527 / NCIMB 13988 / SH1)</name>
    <dbReference type="NCBI Taxonomy" id="243090"/>
    <lineage>
        <taxon>Bacteria</taxon>
        <taxon>Pseudomonadati</taxon>
        <taxon>Planctomycetota</taxon>
        <taxon>Planctomycetia</taxon>
        <taxon>Pirellulales</taxon>
        <taxon>Pirellulaceae</taxon>
        <taxon>Rhodopirellula</taxon>
    </lineage>
</organism>
<evidence type="ECO:0000313" key="3">
    <source>
        <dbReference type="Proteomes" id="UP000001025"/>
    </source>
</evidence>
<dbReference type="InterPro" id="IPR013320">
    <property type="entry name" value="ConA-like_dom_sf"/>
</dbReference>
<keyword evidence="3" id="KW-1185">Reference proteome</keyword>
<name>Q7UYB8_RHOBA</name>
<dbReference type="Gene3D" id="2.60.120.200">
    <property type="match status" value="1"/>
</dbReference>
<dbReference type="SUPFAM" id="SSF49899">
    <property type="entry name" value="Concanavalin A-like lectins/glucanases"/>
    <property type="match status" value="1"/>
</dbReference>
<dbReference type="AlphaFoldDB" id="Q7UYB8"/>
<keyword evidence="1" id="KW-0812">Transmembrane</keyword>
<proteinExistence type="predicted"/>
<feature type="transmembrane region" description="Helical" evidence="1">
    <location>
        <begin position="20"/>
        <end position="41"/>
    </location>
</feature>
<keyword evidence="1" id="KW-0472">Membrane</keyword>
<protein>
    <recommendedName>
        <fullName evidence="4">LamG-like jellyroll fold domain-containing protein</fullName>
    </recommendedName>
</protein>
<evidence type="ECO:0000313" key="2">
    <source>
        <dbReference type="EMBL" id="CAD71726.1"/>
    </source>
</evidence>